<comment type="similarity">
    <text evidence="2 6">Belongs to the FPP/GGPP synthase family.</text>
</comment>
<dbReference type="PANTHER" id="PTHR12001:SF85">
    <property type="entry name" value="SHORT CHAIN ISOPRENYL DIPHOSPHATE SYNTHASE"/>
    <property type="match status" value="1"/>
</dbReference>
<keyword evidence="4" id="KW-0479">Metal-binding</keyword>
<name>A0A8J3V4A1_9ACTN</name>
<dbReference type="SUPFAM" id="SSF48576">
    <property type="entry name" value="Terpenoid synthases"/>
    <property type="match status" value="1"/>
</dbReference>
<protein>
    <submittedName>
        <fullName evidence="7">Geranylgeranyl pyrophosphate synthase</fullName>
    </submittedName>
</protein>
<evidence type="ECO:0000256" key="4">
    <source>
        <dbReference type="ARBA" id="ARBA00022723"/>
    </source>
</evidence>
<dbReference type="PROSITE" id="PS00444">
    <property type="entry name" value="POLYPRENYL_SYNTHASE_2"/>
    <property type="match status" value="1"/>
</dbReference>
<evidence type="ECO:0000256" key="2">
    <source>
        <dbReference type="ARBA" id="ARBA00006706"/>
    </source>
</evidence>
<comment type="caution">
    <text evidence="7">The sequence shown here is derived from an EMBL/GenBank/DDBJ whole genome shotgun (WGS) entry which is preliminary data.</text>
</comment>
<evidence type="ECO:0000313" key="7">
    <source>
        <dbReference type="EMBL" id="GII55287.1"/>
    </source>
</evidence>
<dbReference type="EMBL" id="BOOR01000025">
    <property type="protein sequence ID" value="GII55287.1"/>
    <property type="molecule type" value="Genomic_DNA"/>
</dbReference>
<dbReference type="Gene3D" id="1.10.600.10">
    <property type="entry name" value="Farnesyl Diphosphate Synthase"/>
    <property type="match status" value="1"/>
</dbReference>
<dbReference type="InterPro" id="IPR033749">
    <property type="entry name" value="Polyprenyl_synt_CS"/>
</dbReference>
<dbReference type="SFLD" id="SFLDG01017">
    <property type="entry name" value="Polyprenyl_Transferase_Like"/>
    <property type="match status" value="1"/>
</dbReference>
<dbReference type="Proteomes" id="UP000605992">
    <property type="component" value="Unassembled WGS sequence"/>
</dbReference>
<keyword evidence="3 6" id="KW-0808">Transferase</keyword>
<sequence length="356" mass="38109">MTVETEEASLAQTTERVKVLVDGRLAGFLDEHAAPVADPEVAAAYRLLRRFILGGGKRIRPLLCYWGWRGAGGEESDQIISAGSALELCHAGLLIHDDIMDGSELRRGAPTMHRSLAGMHEGPGAPSFGHAAAILMGVLTLAWSDELLSASDVEPGRLRAARALFDRLRAEVITGQYLDILAQVRDLSTVEQALMVVRYKTAKYTVERPLQIGGALAGADPVLLEAYSEIGLPLGEAFQLRDDILGMFGDPAQTGKSVLDDLREGKHTILIAHAFQHASGAEARHLGAWHGNPSLTEERAAELRDIVVSTGALARVEAMIADRSRDALHALHAAPVDPLARSGLAVLAGGLIDRTR</sequence>
<dbReference type="PROSITE" id="PS00723">
    <property type="entry name" value="POLYPRENYL_SYNTHASE_1"/>
    <property type="match status" value="1"/>
</dbReference>
<dbReference type="AlphaFoldDB" id="A0A8J3V4A1"/>
<organism evidence="7 8">
    <name type="scientific">Planotetraspora thailandica</name>
    <dbReference type="NCBI Taxonomy" id="487172"/>
    <lineage>
        <taxon>Bacteria</taxon>
        <taxon>Bacillati</taxon>
        <taxon>Actinomycetota</taxon>
        <taxon>Actinomycetes</taxon>
        <taxon>Streptosporangiales</taxon>
        <taxon>Streptosporangiaceae</taxon>
        <taxon>Planotetraspora</taxon>
    </lineage>
</organism>
<comment type="cofactor">
    <cofactor evidence="1">
        <name>Mg(2+)</name>
        <dbReference type="ChEBI" id="CHEBI:18420"/>
    </cofactor>
</comment>
<dbReference type="InterPro" id="IPR000092">
    <property type="entry name" value="Polyprenyl_synt"/>
</dbReference>
<dbReference type="Pfam" id="PF00348">
    <property type="entry name" value="polyprenyl_synt"/>
    <property type="match status" value="1"/>
</dbReference>
<dbReference type="CDD" id="cd00685">
    <property type="entry name" value="Trans_IPPS_HT"/>
    <property type="match status" value="1"/>
</dbReference>
<dbReference type="GO" id="GO:0046872">
    <property type="term" value="F:metal ion binding"/>
    <property type="evidence" value="ECO:0007669"/>
    <property type="project" value="UniProtKB-KW"/>
</dbReference>
<dbReference type="GO" id="GO:0004659">
    <property type="term" value="F:prenyltransferase activity"/>
    <property type="evidence" value="ECO:0007669"/>
    <property type="project" value="InterPro"/>
</dbReference>
<evidence type="ECO:0000256" key="3">
    <source>
        <dbReference type="ARBA" id="ARBA00022679"/>
    </source>
</evidence>
<evidence type="ECO:0000313" key="8">
    <source>
        <dbReference type="Proteomes" id="UP000605992"/>
    </source>
</evidence>
<gene>
    <name evidence="7" type="ORF">Pth03_36760</name>
</gene>
<dbReference type="SFLD" id="SFLDS00005">
    <property type="entry name" value="Isoprenoid_Synthase_Type_I"/>
    <property type="match status" value="1"/>
</dbReference>
<dbReference type="RefSeq" id="WP_203945488.1">
    <property type="nucleotide sequence ID" value="NZ_BOOR01000025.1"/>
</dbReference>
<dbReference type="PANTHER" id="PTHR12001">
    <property type="entry name" value="GERANYLGERANYL PYROPHOSPHATE SYNTHASE"/>
    <property type="match status" value="1"/>
</dbReference>
<evidence type="ECO:0000256" key="1">
    <source>
        <dbReference type="ARBA" id="ARBA00001946"/>
    </source>
</evidence>
<keyword evidence="5" id="KW-0460">Magnesium</keyword>
<reference evidence="7" key="1">
    <citation type="submission" date="2021-01" db="EMBL/GenBank/DDBJ databases">
        <title>Whole genome shotgun sequence of Planotetraspora thailandica NBRC 104271.</title>
        <authorList>
            <person name="Komaki H."/>
            <person name="Tamura T."/>
        </authorList>
    </citation>
    <scope>NUCLEOTIDE SEQUENCE</scope>
    <source>
        <strain evidence="7">NBRC 104271</strain>
    </source>
</reference>
<proteinExistence type="inferred from homology"/>
<dbReference type="InterPro" id="IPR008949">
    <property type="entry name" value="Isoprenoid_synthase_dom_sf"/>
</dbReference>
<accession>A0A8J3V4A1</accession>
<evidence type="ECO:0000256" key="5">
    <source>
        <dbReference type="ARBA" id="ARBA00022842"/>
    </source>
</evidence>
<dbReference type="GO" id="GO:0008299">
    <property type="term" value="P:isoprenoid biosynthetic process"/>
    <property type="evidence" value="ECO:0007669"/>
    <property type="project" value="InterPro"/>
</dbReference>
<keyword evidence="8" id="KW-1185">Reference proteome</keyword>
<evidence type="ECO:0000256" key="6">
    <source>
        <dbReference type="RuleBase" id="RU004466"/>
    </source>
</evidence>